<dbReference type="SUPFAM" id="SSF56281">
    <property type="entry name" value="Metallo-hydrolase/oxidoreductase"/>
    <property type="match status" value="1"/>
</dbReference>
<feature type="domain" description="Metallo-beta-lactamase" evidence="1">
    <location>
        <begin position="160"/>
        <end position="319"/>
    </location>
</feature>
<protein>
    <recommendedName>
        <fullName evidence="1">Metallo-beta-lactamase domain-containing protein</fullName>
    </recommendedName>
</protein>
<dbReference type="Pfam" id="PF13370">
    <property type="entry name" value="Fer4_13"/>
    <property type="match status" value="1"/>
</dbReference>
<dbReference type="PANTHER" id="PTHR42773:SF1">
    <property type="entry name" value="METALLO-BETA-LACTAMASE FAMILY PROTEIN"/>
    <property type="match status" value="1"/>
</dbReference>
<dbReference type="Pfam" id="PF00753">
    <property type="entry name" value="Lactamase_B"/>
    <property type="match status" value="1"/>
</dbReference>
<accession>A0A0D6R9W8</accession>
<dbReference type="InterPro" id="IPR036866">
    <property type="entry name" value="RibonucZ/Hydroxyglut_hydro"/>
</dbReference>
<reference evidence="2" key="1">
    <citation type="submission" date="2015-03" db="EMBL/GenBank/DDBJ databases">
        <title>A transcriptome of Araucaria cunninghamii, an australian fine timber species.</title>
        <authorList>
            <person name="Jing Yi C.J.Y."/>
            <person name="Yin San L.Y.S."/>
            <person name="Abdul Karim S.S."/>
            <person name="Wan Azmi N.N."/>
            <person name="Hercus R.R."/>
            <person name="Croft L.L."/>
        </authorList>
    </citation>
    <scope>NUCLEOTIDE SEQUENCE</scope>
    <source>
        <strain evidence="2">MI0301</strain>
        <tissue evidence="2">Leaf</tissue>
    </source>
</reference>
<organism evidence="2">
    <name type="scientific">Araucaria cunninghamii</name>
    <name type="common">Hoop pine</name>
    <name type="synonym">Moreton Bay pine</name>
    <dbReference type="NCBI Taxonomy" id="56994"/>
    <lineage>
        <taxon>Eukaryota</taxon>
        <taxon>Viridiplantae</taxon>
        <taxon>Streptophyta</taxon>
        <taxon>Embryophyta</taxon>
        <taxon>Tracheophyta</taxon>
        <taxon>Spermatophyta</taxon>
        <taxon>Pinopsida</taxon>
        <taxon>Pinidae</taxon>
        <taxon>Conifers II</taxon>
        <taxon>Araucariales</taxon>
        <taxon>Araucariaceae</taxon>
        <taxon>Araucaria</taxon>
    </lineage>
</organism>
<dbReference type="InterPro" id="IPR001279">
    <property type="entry name" value="Metallo-B-lactamas"/>
</dbReference>
<proteinExistence type="predicted"/>
<dbReference type="SUPFAM" id="SSF54862">
    <property type="entry name" value="4Fe-4S ferredoxins"/>
    <property type="match status" value="1"/>
</dbReference>
<name>A0A0D6R9W8_ARACU</name>
<evidence type="ECO:0000313" key="2">
    <source>
        <dbReference type="EMBL" id="JAG98740.1"/>
    </source>
</evidence>
<evidence type="ECO:0000259" key="1">
    <source>
        <dbReference type="SMART" id="SM00849"/>
    </source>
</evidence>
<dbReference type="SMART" id="SM00849">
    <property type="entry name" value="Lactamase_B"/>
    <property type="match status" value="1"/>
</dbReference>
<dbReference type="AlphaFoldDB" id="A0A0D6R9W8"/>
<dbReference type="Gene3D" id="3.60.15.10">
    <property type="entry name" value="Ribonuclease Z/Hydroxyacylglutathione hydrolase-like"/>
    <property type="match status" value="1"/>
</dbReference>
<dbReference type="CDD" id="cd07727">
    <property type="entry name" value="YmaE-like_MBL-fold"/>
    <property type="match status" value="1"/>
</dbReference>
<dbReference type="PANTHER" id="PTHR42773">
    <property type="entry name" value="METALLO-BETA-LACTAMASE-RELATED"/>
    <property type="match status" value="1"/>
</dbReference>
<sequence>MDALTNPLRIANGINLKLFNPLFPSISNTRFSSRSIKSIVTCSSTLTTTPTSTKLQRRPQNVDGEFYVNHECIDCDVCRWMAPETFQRIDGQSAVYKQPTSCKERTAALQALLSCPVASIRTEKPPSDILEVHSTMPLAIDERSLPGVYHCGYHSKKSYGATSYLIKHPEGNILVDSPSYKGKLASQIEALGGARYMFLTHRDDVADNDKWARRLSCDRILHKYEIEPHTANVETKLEGQGPWSLGPEIDLIFTPGHTEGSVSLFYKPLKALFTGDHLAASPNGELVYSEIYNFYSVEKQLENIHALLKLDFLWILPGHGRRIQFKSIAEKNAAIEKLLQKTAFNGYNLQLV</sequence>
<dbReference type="Gene3D" id="3.30.70.20">
    <property type="match status" value="1"/>
</dbReference>
<dbReference type="EMBL" id="GCKF01019097">
    <property type="protein sequence ID" value="JAG98740.1"/>
    <property type="molecule type" value="Transcribed_RNA"/>
</dbReference>